<evidence type="ECO:0000256" key="2">
    <source>
        <dbReference type="ARBA" id="ARBA00004328"/>
    </source>
</evidence>
<evidence type="ECO:0000256" key="10">
    <source>
        <dbReference type="ARBA" id="ARBA00022990"/>
    </source>
</evidence>
<gene>
    <name evidence="16" type="primary">HD</name>
</gene>
<keyword evidence="4" id="KW-0488">Methylation</keyword>
<dbReference type="InterPro" id="IPR037517">
    <property type="entry name" value="HDAG_dom"/>
</dbReference>
<proteinExistence type="inferred from homology"/>
<comment type="subcellular location">
    <subcellularLocation>
        <location evidence="1">Host nucleus</location>
    </subcellularLocation>
    <subcellularLocation>
        <location evidence="2">Virion</location>
    </subcellularLocation>
</comment>
<dbReference type="GO" id="GO:0042025">
    <property type="term" value="C:host cell nucleus"/>
    <property type="evidence" value="ECO:0007669"/>
    <property type="project" value="UniProtKB-SubCell"/>
</dbReference>
<keyword evidence="8" id="KW-0946">Virion</keyword>
<evidence type="ECO:0000256" key="7">
    <source>
        <dbReference type="ARBA" id="ARBA00022562"/>
    </source>
</evidence>
<dbReference type="PROSITE" id="PS51838">
    <property type="entry name" value="HDAG"/>
    <property type="match status" value="1"/>
</dbReference>
<evidence type="ECO:0000256" key="6">
    <source>
        <dbReference type="ARBA" id="ARBA00022553"/>
    </source>
</evidence>
<evidence type="ECO:0000256" key="4">
    <source>
        <dbReference type="ARBA" id="ARBA00022481"/>
    </source>
</evidence>
<keyword evidence="10" id="KW-0007">Acetylation</keyword>
<dbReference type="GO" id="GO:0044423">
    <property type="term" value="C:virion component"/>
    <property type="evidence" value="ECO:0007669"/>
    <property type="project" value="UniProtKB-KW"/>
</dbReference>
<dbReference type="InterPro" id="IPR027403">
    <property type="entry name" value="Delta_antigen_N"/>
</dbReference>
<dbReference type="GO" id="GO:0075732">
    <property type="term" value="P:viral penetration into host nucleus"/>
    <property type="evidence" value="ECO:0007669"/>
    <property type="project" value="UniProtKB-KW"/>
</dbReference>
<feature type="lipid moiety-binding region" description="S-farnesyl cysteine; by host" evidence="13">
    <location>
        <position position="212"/>
    </location>
</feature>
<comment type="PTM">
    <text evidence="13">Prenylated by host farnesyl-transferase in the cytoplasm prior to nucleus translocation.</text>
</comment>
<dbReference type="SUPFAM" id="SSF58108">
    <property type="entry name" value="Oligomerization domain of hepatitis delta antigen"/>
    <property type="match status" value="1"/>
</dbReference>
<keyword evidence="11" id="KW-1160">Virus entry into host cell</keyword>
<dbReference type="GO" id="GO:0046718">
    <property type="term" value="P:symbiont entry into host cell"/>
    <property type="evidence" value="ECO:0007669"/>
    <property type="project" value="UniProtKB-KW"/>
</dbReference>
<name>A0A238DX47_HDV</name>
<evidence type="ECO:0000256" key="14">
    <source>
        <dbReference type="SAM" id="MobiDB-lite"/>
    </source>
</evidence>
<evidence type="ECO:0000256" key="9">
    <source>
        <dbReference type="ARBA" id="ARBA00022884"/>
    </source>
</evidence>
<feature type="modified residue" description="Cysteine methyl ester; by host" evidence="12">
    <location>
        <position position="212"/>
    </location>
</feature>
<evidence type="ECO:0000313" key="16">
    <source>
        <dbReference type="EMBL" id="SCC98304.1"/>
    </source>
</evidence>
<evidence type="ECO:0000256" key="1">
    <source>
        <dbReference type="ARBA" id="ARBA00004147"/>
    </source>
</evidence>
<sequence>MSLPVAGESSKGREEILEQWVEERKKRRILEKDLRRTNKKLKKLEDDNPWLGNVLGMLRSKKRNEEGGPPKKRPRMEAMETDSGPGRRPKPRGFTDRERRDHRRRKALENKKKQLAAGGKHLSREEEEELERLAKDDDERERRAAGPRPGGVNPTDGPPRGAPGGGFVPSLQGVPESPFSRTGEGIDIRGTQQFPWYGFTPPPPGHYWVPGCTQQ</sequence>
<keyword evidence="13" id="KW-0449">Lipoprotein</keyword>
<evidence type="ECO:0000256" key="11">
    <source>
        <dbReference type="ARBA" id="ARBA00023296"/>
    </source>
</evidence>
<keyword evidence="5" id="KW-1163">Viral penetration into host nucleus</keyword>
<dbReference type="Gene3D" id="4.10.220.40">
    <property type="entry name" value="Delta antigen, N-terminal"/>
    <property type="match status" value="1"/>
</dbReference>
<comment type="similarity">
    <text evidence="3">Belongs to the hepatitis delta antigen family.</text>
</comment>
<keyword evidence="6" id="KW-0597">Phosphoprotein</keyword>
<evidence type="ECO:0000256" key="13">
    <source>
        <dbReference type="PIRSR" id="PIRSR602506-52"/>
    </source>
</evidence>
<reference evidence="16" key="1">
    <citation type="submission" date="2016-06" db="EMBL/GenBank/DDBJ databases">
        <title>Worldwide genetic variability of HDV.</title>
        <authorList>
            <person name="Le Gal F."/>
        </authorList>
    </citation>
    <scope>NUCLEOTIDE SEQUENCE</scope>
    <source>
        <strain evidence="16">DFr6727</strain>
    </source>
</reference>
<dbReference type="InterPro" id="IPR002506">
    <property type="entry name" value="HDV_ag"/>
</dbReference>
<organismHost>
    <name type="scientific">Homo sapiens</name>
    <name type="common">Human</name>
    <dbReference type="NCBI Taxonomy" id="9606"/>
</organismHost>
<evidence type="ECO:0000259" key="15">
    <source>
        <dbReference type="PROSITE" id="PS51838"/>
    </source>
</evidence>
<feature type="domain" description="HDAg" evidence="15">
    <location>
        <begin position="20"/>
        <end position="195"/>
    </location>
</feature>
<evidence type="ECO:0000256" key="8">
    <source>
        <dbReference type="ARBA" id="ARBA00022844"/>
    </source>
</evidence>
<dbReference type="GO" id="GO:0003723">
    <property type="term" value="F:RNA binding"/>
    <property type="evidence" value="ECO:0007669"/>
    <property type="project" value="UniProtKB-KW"/>
</dbReference>
<feature type="region of interest" description="Disordered" evidence="14">
    <location>
        <begin position="44"/>
        <end position="186"/>
    </location>
</feature>
<evidence type="ECO:0000256" key="3">
    <source>
        <dbReference type="ARBA" id="ARBA00010721"/>
    </source>
</evidence>
<dbReference type="Pfam" id="PF01517">
    <property type="entry name" value="HDV_ag"/>
    <property type="match status" value="1"/>
</dbReference>
<feature type="compositionally biased region" description="Basic and acidic residues" evidence="14">
    <location>
        <begin position="131"/>
        <end position="144"/>
    </location>
</feature>
<keyword evidence="9" id="KW-0694">RNA-binding</keyword>
<protein>
    <submittedName>
        <fullName evidence="16">LHD</fullName>
    </submittedName>
</protein>
<evidence type="ECO:0000256" key="5">
    <source>
        <dbReference type="ARBA" id="ARBA00022524"/>
    </source>
</evidence>
<dbReference type="GO" id="GO:0043657">
    <property type="term" value="C:host cell"/>
    <property type="evidence" value="ECO:0007669"/>
    <property type="project" value="GOC"/>
</dbReference>
<accession>A0A238DX47</accession>
<evidence type="ECO:0000256" key="12">
    <source>
        <dbReference type="PIRSR" id="PIRSR602506-51"/>
    </source>
</evidence>
<keyword evidence="7" id="KW-1048">Host nucleus</keyword>
<dbReference type="EMBL" id="LT604954">
    <property type="protein sequence ID" value="SCC98304.1"/>
    <property type="molecule type" value="Viral_cRNA"/>
</dbReference>
<keyword evidence="13" id="KW-0636">Prenylation</keyword>
<organism evidence="16">
    <name type="scientific">Hepatitis delta virus</name>
    <name type="common">HDV</name>
    <dbReference type="NCBI Taxonomy" id="12475"/>
    <lineage>
        <taxon>Viruses</taxon>
        <taxon>Ribozyviria</taxon>
        <taxon>Kolmioviridae</taxon>
        <taxon>Deltavirus</taxon>
        <taxon>Deltavirus italiense</taxon>
    </lineage>
</organism>